<dbReference type="OrthoDB" id="9777859at2"/>
<dbReference type="Gene3D" id="3.90.1300.10">
    <property type="entry name" value="Amidase signature (AS) domain"/>
    <property type="match status" value="1"/>
</dbReference>
<dbReference type="EMBL" id="FNUY01000019">
    <property type="protein sequence ID" value="SEG81768.1"/>
    <property type="molecule type" value="Genomic_DNA"/>
</dbReference>
<dbReference type="Proteomes" id="UP000236743">
    <property type="component" value="Unassembled WGS sequence"/>
</dbReference>
<dbReference type="Pfam" id="PF01425">
    <property type="entry name" value="Amidase"/>
    <property type="match status" value="1"/>
</dbReference>
<dbReference type="InterPro" id="IPR023631">
    <property type="entry name" value="Amidase_dom"/>
</dbReference>
<reference evidence="3 4" key="1">
    <citation type="submission" date="2016-10" db="EMBL/GenBank/DDBJ databases">
        <authorList>
            <person name="de Groot N.N."/>
        </authorList>
    </citation>
    <scope>NUCLEOTIDE SEQUENCE [LARGE SCALE GENOMIC DNA]</scope>
    <source>
        <strain evidence="3 4">DSM 26656</strain>
    </source>
</reference>
<gene>
    <name evidence="3" type="ORF">SAMN04488115_1197</name>
</gene>
<dbReference type="PANTHER" id="PTHR11895:SF151">
    <property type="entry name" value="GLUTAMYL-TRNA(GLN) AMIDOTRANSFERASE SUBUNIT A"/>
    <property type="match status" value="1"/>
</dbReference>
<evidence type="ECO:0000313" key="3">
    <source>
        <dbReference type="EMBL" id="SEG81768.1"/>
    </source>
</evidence>
<evidence type="ECO:0000313" key="4">
    <source>
        <dbReference type="Proteomes" id="UP000236743"/>
    </source>
</evidence>
<dbReference type="PANTHER" id="PTHR11895">
    <property type="entry name" value="TRANSAMIDASE"/>
    <property type="match status" value="1"/>
</dbReference>
<comment type="similarity">
    <text evidence="1">Belongs to the amidase family.</text>
</comment>
<keyword evidence="4" id="KW-1185">Reference proteome</keyword>
<dbReference type="AlphaFoldDB" id="A0A1H6D9B6"/>
<proteinExistence type="inferred from homology"/>
<evidence type="ECO:0000259" key="2">
    <source>
        <dbReference type="Pfam" id="PF01425"/>
    </source>
</evidence>
<feature type="domain" description="Amidase" evidence="2">
    <location>
        <begin position="31"/>
        <end position="421"/>
    </location>
</feature>
<name>A0A1H6D9B6_9HYPH</name>
<dbReference type="InterPro" id="IPR036928">
    <property type="entry name" value="AS_sf"/>
</dbReference>
<keyword evidence="3" id="KW-0808">Transferase</keyword>
<organism evidence="3 4">
    <name type="scientific">Bosea lathyri</name>
    <dbReference type="NCBI Taxonomy" id="1036778"/>
    <lineage>
        <taxon>Bacteria</taxon>
        <taxon>Pseudomonadati</taxon>
        <taxon>Pseudomonadota</taxon>
        <taxon>Alphaproteobacteria</taxon>
        <taxon>Hyphomicrobiales</taxon>
        <taxon>Boseaceae</taxon>
        <taxon>Bosea</taxon>
    </lineage>
</organism>
<sequence length="434" mass="45249">METLLTSRPSVGSARAIARSIREGRATAEAVVSKSLERAAASEAVLQAWHAFEPELALEQARRLDRQPAKGLLHGVPIAIKDLSDTSDLPTAYGSPVYRDHRPAMDAACVAALRAAGAVVLGKTATVEFGASRPCATTNPHNPLHTPGGSSAGSAAVVADGQVSLSTGTQTGGSIIRPAAFCGVVGFKPTFGSIAVAGTKSYAWSLDTVGGFANSVADVSLLFEAMSGHERSRFDESDCRPPRIGIFLGPFADVAAPSTVDALMRVAAACSRAGATVREIDAPAIFRHTLEWQRAISRYEMGRSLLPETRAFSPEELGEVLLAEIRAGQAVPETSYIAAKAGASRLATELQSLFADTDLLLALSTPGEAPFGLASTGDATFCLGWSLLGLPTLNLPAGTGPQNLPLGVQLVGPRYGDECLLRFAAWVERVVSDA</sequence>
<evidence type="ECO:0000256" key="1">
    <source>
        <dbReference type="ARBA" id="ARBA00009199"/>
    </source>
</evidence>
<dbReference type="RefSeq" id="WP_103875571.1">
    <property type="nucleotide sequence ID" value="NZ_FNUY01000019.1"/>
</dbReference>
<dbReference type="SUPFAM" id="SSF75304">
    <property type="entry name" value="Amidase signature (AS) enzymes"/>
    <property type="match status" value="1"/>
</dbReference>
<dbReference type="GO" id="GO:0016740">
    <property type="term" value="F:transferase activity"/>
    <property type="evidence" value="ECO:0007669"/>
    <property type="project" value="UniProtKB-KW"/>
</dbReference>
<accession>A0A1H6D9B6</accession>
<protein>
    <submittedName>
        <fullName evidence="3">Asp-tRNAAsn/Glu-tRNAGln amidotransferase A subunit</fullName>
    </submittedName>
</protein>
<dbReference type="InterPro" id="IPR000120">
    <property type="entry name" value="Amidase"/>
</dbReference>